<name>A0A0A9BRV0_ARUDO</name>
<organism evidence="1">
    <name type="scientific">Arundo donax</name>
    <name type="common">Giant reed</name>
    <name type="synonym">Donax arundinaceus</name>
    <dbReference type="NCBI Taxonomy" id="35708"/>
    <lineage>
        <taxon>Eukaryota</taxon>
        <taxon>Viridiplantae</taxon>
        <taxon>Streptophyta</taxon>
        <taxon>Embryophyta</taxon>
        <taxon>Tracheophyta</taxon>
        <taxon>Spermatophyta</taxon>
        <taxon>Magnoliopsida</taxon>
        <taxon>Liliopsida</taxon>
        <taxon>Poales</taxon>
        <taxon>Poaceae</taxon>
        <taxon>PACMAD clade</taxon>
        <taxon>Arundinoideae</taxon>
        <taxon>Arundineae</taxon>
        <taxon>Arundo</taxon>
    </lineage>
</organism>
<accession>A0A0A9BRV0</accession>
<evidence type="ECO:0000313" key="1">
    <source>
        <dbReference type="EMBL" id="JAD64873.1"/>
    </source>
</evidence>
<protein>
    <submittedName>
        <fullName evidence="1">Uncharacterized protein</fullName>
    </submittedName>
</protein>
<reference evidence="1" key="2">
    <citation type="journal article" date="2015" name="Data Brief">
        <title>Shoot transcriptome of the giant reed, Arundo donax.</title>
        <authorList>
            <person name="Barrero R.A."/>
            <person name="Guerrero F.D."/>
            <person name="Moolhuijzen P."/>
            <person name="Goolsby J.A."/>
            <person name="Tidwell J."/>
            <person name="Bellgard S.E."/>
            <person name="Bellgard M.I."/>
        </authorList>
    </citation>
    <scope>NUCLEOTIDE SEQUENCE</scope>
    <source>
        <tissue evidence="1">Shoot tissue taken approximately 20 cm above the soil surface</tissue>
    </source>
</reference>
<proteinExistence type="predicted"/>
<dbReference type="AlphaFoldDB" id="A0A0A9BRV0"/>
<sequence>MRFSCMPFLEAEIKFSIRVNSSTHRFLWPKLGRILSCLCGL</sequence>
<reference evidence="1" key="1">
    <citation type="submission" date="2014-09" db="EMBL/GenBank/DDBJ databases">
        <authorList>
            <person name="Magalhaes I.L.F."/>
            <person name="Oliveira U."/>
            <person name="Santos F.R."/>
            <person name="Vidigal T.H.D.A."/>
            <person name="Brescovit A.D."/>
            <person name="Santos A.J."/>
        </authorList>
    </citation>
    <scope>NUCLEOTIDE SEQUENCE</scope>
    <source>
        <tissue evidence="1">Shoot tissue taken approximately 20 cm above the soil surface</tissue>
    </source>
</reference>
<dbReference type="EMBL" id="GBRH01233022">
    <property type="protein sequence ID" value="JAD64873.1"/>
    <property type="molecule type" value="Transcribed_RNA"/>
</dbReference>